<dbReference type="GO" id="GO:0003677">
    <property type="term" value="F:DNA binding"/>
    <property type="evidence" value="ECO:0007669"/>
    <property type="project" value="UniProtKB-UniRule"/>
</dbReference>
<keyword evidence="6" id="KW-0814">Transposable element</keyword>
<gene>
    <name evidence="8" type="ORF">HDA32_000611</name>
</gene>
<evidence type="ECO:0000256" key="4">
    <source>
        <dbReference type="ARBA" id="ARBA00023125"/>
    </source>
</evidence>
<comment type="function">
    <text evidence="1 6">Required for the transposition of the insertion element.</text>
</comment>
<dbReference type="AlphaFoldDB" id="A0A852TPS6"/>
<dbReference type="InterPro" id="IPR001207">
    <property type="entry name" value="Transposase_mutator"/>
</dbReference>
<keyword evidence="4 6" id="KW-0238">DNA-binding</keyword>
<evidence type="ECO:0000256" key="1">
    <source>
        <dbReference type="ARBA" id="ARBA00002190"/>
    </source>
</evidence>
<name>A0A852TPS6_9ACTN</name>
<protein>
    <recommendedName>
        <fullName evidence="6">Mutator family transposase</fullName>
    </recommendedName>
</protein>
<reference evidence="8 9" key="1">
    <citation type="submission" date="2020-07" db="EMBL/GenBank/DDBJ databases">
        <title>Sequencing the genomes of 1000 actinobacteria strains.</title>
        <authorList>
            <person name="Klenk H.-P."/>
        </authorList>
    </citation>
    <scope>NUCLEOTIDE SEQUENCE [LARGE SCALE GENOMIC DNA]</scope>
    <source>
        <strain evidence="8 9">CXB654</strain>
    </source>
</reference>
<dbReference type="Pfam" id="PF00872">
    <property type="entry name" value="Transposase_mut"/>
    <property type="match status" value="2"/>
</dbReference>
<proteinExistence type="inferred from homology"/>
<keyword evidence="9" id="KW-1185">Reference proteome</keyword>
<dbReference type="EMBL" id="JACCCC010000001">
    <property type="protein sequence ID" value="NYE45491.1"/>
    <property type="molecule type" value="Genomic_DNA"/>
</dbReference>
<dbReference type="PANTHER" id="PTHR33217">
    <property type="entry name" value="TRANSPOSASE FOR INSERTION SEQUENCE ELEMENT IS1081"/>
    <property type="match status" value="1"/>
</dbReference>
<comment type="similarity">
    <text evidence="2 6">Belongs to the transposase mutator family.</text>
</comment>
<feature type="region of interest" description="Disordered" evidence="7">
    <location>
        <begin position="145"/>
        <end position="165"/>
    </location>
</feature>
<keyword evidence="5 6" id="KW-0233">DNA recombination</keyword>
<evidence type="ECO:0000256" key="2">
    <source>
        <dbReference type="ARBA" id="ARBA00010961"/>
    </source>
</evidence>
<evidence type="ECO:0000256" key="5">
    <source>
        <dbReference type="ARBA" id="ARBA00023172"/>
    </source>
</evidence>
<organism evidence="8 9">
    <name type="scientific">Spinactinospora alkalitolerans</name>
    <dbReference type="NCBI Taxonomy" id="687207"/>
    <lineage>
        <taxon>Bacteria</taxon>
        <taxon>Bacillati</taxon>
        <taxon>Actinomycetota</taxon>
        <taxon>Actinomycetes</taxon>
        <taxon>Streptosporangiales</taxon>
        <taxon>Nocardiopsidaceae</taxon>
        <taxon>Spinactinospora</taxon>
    </lineage>
</organism>
<evidence type="ECO:0000313" key="8">
    <source>
        <dbReference type="EMBL" id="NYE45491.1"/>
    </source>
</evidence>
<keyword evidence="3 6" id="KW-0815">Transposition</keyword>
<dbReference type="GO" id="GO:0004803">
    <property type="term" value="F:transposase activity"/>
    <property type="evidence" value="ECO:0007669"/>
    <property type="project" value="UniProtKB-UniRule"/>
</dbReference>
<dbReference type="GO" id="GO:0006313">
    <property type="term" value="P:DNA transposition"/>
    <property type="evidence" value="ECO:0007669"/>
    <property type="project" value="UniProtKB-UniRule"/>
</dbReference>
<evidence type="ECO:0000313" key="9">
    <source>
        <dbReference type="Proteomes" id="UP000589036"/>
    </source>
</evidence>
<evidence type="ECO:0000256" key="6">
    <source>
        <dbReference type="RuleBase" id="RU365089"/>
    </source>
</evidence>
<dbReference type="Proteomes" id="UP000589036">
    <property type="component" value="Unassembled WGS sequence"/>
</dbReference>
<evidence type="ECO:0000256" key="7">
    <source>
        <dbReference type="SAM" id="MobiDB-lite"/>
    </source>
</evidence>
<dbReference type="PANTHER" id="PTHR33217:SF8">
    <property type="entry name" value="MUTATOR FAMILY TRANSPOSASE"/>
    <property type="match status" value="1"/>
</dbReference>
<sequence length="216" mass="23549">MSDKSQIKTDTGRSDQELVAELMAKAEGIGMVGENGLLSRLTKTTLENVLQAGMESIWALALHERSAENGGNARDGARSTTVTTEAGPVEIEVPRDRDGSFTPAIVKKRQRRLNGVNSRRAVAVSQRPDPRRNLCAPGRGLWRRGLKSRPSRSSPNRPWNAWPSGRTGPWIRSMRCCSPTPSTPEIRGGQVANRPIYVVLGVTAEGERDILGLWAG</sequence>
<comment type="caution">
    <text evidence="8">The sequence shown here is derived from an EMBL/GenBank/DDBJ whole genome shotgun (WGS) entry which is preliminary data.</text>
</comment>
<evidence type="ECO:0000256" key="3">
    <source>
        <dbReference type="ARBA" id="ARBA00022578"/>
    </source>
</evidence>
<accession>A0A852TPS6</accession>